<gene>
    <name evidence="2" type="ORF">BSF38_04892</name>
</gene>
<evidence type="ECO:0008006" key="4">
    <source>
        <dbReference type="Google" id="ProtNLM"/>
    </source>
</evidence>
<evidence type="ECO:0000313" key="2">
    <source>
        <dbReference type="EMBL" id="APW63328.1"/>
    </source>
</evidence>
<proteinExistence type="predicted"/>
<dbReference type="InterPro" id="IPR009218">
    <property type="entry name" value="HD_phosphohydro"/>
</dbReference>
<keyword evidence="3" id="KW-1185">Reference proteome</keyword>
<protein>
    <recommendedName>
        <fullName evidence="4">HD domain-containing protein</fullName>
    </recommendedName>
</protein>
<dbReference type="SUPFAM" id="SSF109604">
    <property type="entry name" value="HD-domain/PDEase-like"/>
    <property type="match status" value="1"/>
</dbReference>
<dbReference type="EMBL" id="CP019082">
    <property type="protein sequence ID" value="APW63328.1"/>
    <property type="molecule type" value="Genomic_DNA"/>
</dbReference>
<accession>A0A1U7CWQ5</accession>
<evidence type="ECO:0000313" key="3">
    <source>
        <dbReference type="Proteomes" id="UP000186309"/>
    </source>
</evidence>
<dbReference type="KEGG" id="pbor:BSF38_04892"/>
<dbReference type="Gene3D" id="1.10.3210.10">
    <property type="entry name" value="Hypothetical protein af1432"/>
    <property type="match status" value="1"/>
</dbReference>
<dbReference type="PANTHER" id="PTHR21174">
    <property type="match status" value="1"/>
</dbReference>
<dbReference type="AlphaFoldDB" id="A0A1U7CWQ5"/>
<feature type="region of interest" description="Disordered" evidence="1">
    <location>
        <begin position="38"/>
        <end position="66"/>
    </location>
</feature>
<name>A0A1U7CWQ5_9BACT</name>
<dbReference type="STRING" id="1387353.BSF38_04892"/>
<dbReference type="Proteomes" id="UP000186309">
    <property type="component" value="Chromosome"/>
</dbReference>
<reference evidence="3" key="1">
    <citation type="submission" date="2016-12" db="EMBL/GenBank/DDBJ databases">
        <title>Comparative genomics of four Isosphaeraceae planctomycetes: a common pool of plasmids and glycoside hydrolase genes.</title>
        <authorList>
            <person name="Ivanova A."/>
        </authorList>
    </citation>
    <scope>NUCLEOTIDE SEQUENCE [LARGE SCALE GENOMIC DNA]</scope>
    <source>
        <strain evidence="3">PX4</strain>
    </source>
</reference>
<organism evidence="2 3">
    <name type="scientific">Paludisphaera borealis</name>
    <dbReference type="NCBI Taxonomy" id="1387353"/>
    <lineage>
        <taxon>Bacteria</taxon>
        <taxon>Pseudomonadati</taxon>
        <taxon>Planctomycetota</taxon>
        <taxon>Planctomycetia</taxon>
        <taxon>Isosphaerales</taxon>
        <taxon>Isosphaeraceae</taxon>
        <taxon>Paludisphaera</taxon>
    </lineage>
</organism>
<dbReference type="PANTHER" id="PTHR21174:SF0">
    <property type="entry name" value="HD PHOSPHOHYDROLASE FAMILY PROTEIN-RELATED"/>
    <property type="match status" value="1"/>
</dbReference>
<evidence type="ECO:0000256" key="1">
    <source>
        <dbReference type="SAM" id="MobiDB-lite"/>
    </source>
</evidence>
<sequence length="304" mass="33629">MRGCGVRRLAAALNNAAHAGQAPVLHKRRLVWSQGARPGLTEAGYNTPQEEAGSVPRRASRPRRGRLQSCSRSQGLRYDGGPQWVIDVDRDRFVPLWDGLARKLGIGDEPRSAVGRELVEAYSSEDRHYHGVSHILTMLDAIERFEARFQDPDAARLAAFFHDVVYLPGRTDNEQRSAERLASLLAEVEDAQVIDRACELIMATGEHRMSGNPSVDLFIDVDMSILAASWPEYSKYAEGVMREYTPASGDQAYRKGRVELFLNPILARGSVFVTSTYAPLDAAAMTNLATEREILASGGRFDVL</sequence>